<gene>
    <name evidence="2" type="ordered locus">Cwoe_1094</name>
</gene>
<feature type="domain" description="SnoaL-like" evidence="1">
    <location>
        <begin position="13"/>
        <end position="69"/>
    </location>
</feature>
<dbReference type="Pfam" id="PF12680">
    <property type="entry name" value="SnoaL_2"/>
    <property type="match status" value="1"/>
</dbReference>
<evidence type="ECO:0000259" key="1">
    <source>
        <dbReference type="Pfam" id="PF12680"/>
    </source>
</evidence>
<dbReference type="InterPro" id="IPR032710">
    <property type="entry name" value="NTF2-like_dom_sf"/>
</dbReference>
<reference evidence="3" key="2">
    <citation type="submission" date="2010-01" db="EMBL/GenBank/DDBJ databases">
        <title>The complete genome of Conexibacter woesei DSM 14684.</title>
        <authorList>
            <consortium name="US DOE Joint Genome Institute (JGI-PGF)"/>
            <person name="Lucas S."/>
            <person name="Copeland A."/>
            <person name="Lapidus A."/>
            <person name="Glavina del Rio T."/>
            <person name="Dalin E."/>
            <person name="Tice H."/>
            <person name="Bruce D."/>
            <person name="Goodwin L."/>
            <person name="Pitluck S."/>
            <person name="Kyrpides N."/>
            <person name="Mavromatis K."/>
            <person name="Ivanova N."/>
            <person name="Mikhailova N."/>
            <person name="Chertkov O."/>
            <person name="Brettin T."/>
            <person name="Detter J.C."/>
            <person name="Han C."/>
            <person name="Larimer F."/>
            <person name="Land M."/>
            <person name="Hauser L."/>
            <person name="Markowitz V."/>
            <person name="Cheng J.-F."/>
            <person name="Hugenholtz P."/>
            <person name="Woyke T."/>
            <person name="Wu D."/>
            <person name="Pukall R."/>
            <person name="Steenblock K."/>
            <person name="Schneider S."/>
            <person name="Klenk H.-P."/>
            <person name="Eisen J.A."/>
        </authorList>
    </citation>
    <scope>NUCLEOTIDE SEQUENCE [LARGE SCALE GENOMIC DNA]</scope>
    <source>
        <strain evidence="3">DSM 14684 / CIP 108061 / JCM 11494 / NBRC 100937 / ID131577</strain>
    </source>
</reference>
<reference evidence="2 3" key="1">
    <citation type="journal article" date="2010" name="Stand. Genomic Sci.">
        <title>Complete genome sequence of Conexibacter woesei type strain (ID131577).</title>
        <authorList>
            <person name="Pukall R."/>
            <person name="Lapidus A."/>
            <person name="Glavina Del Rio T."/>
            <person name="Copeland A."/>
            <person name="Tice H."/>
            <person name="Cheng J.-F."/>
            <person name="Lucas S."/>
            <person name="Chen F."/>
            <person name="Nolan M."/>
            <person name="Bruce D."/>
            <person name="Goodwin L."/>
            <person name="Pitluck S."/>
            <person name="Mavromatis K."/>
            <person name="Ivanova N."/>
            <person name="Ovchinnikova G."/>
            <person name="Pati A."/>
            <person name="Chen A."/>
            <person name="Palaniappan K."/>
            <person name="Land M."/>
            <person name="Hauser L."/>
            <person name="Chang Y.-J."/>
            <person name="Jeffries C.D."/>
            <person name="Chain P."/>
            <person name="Meincke L."/>
            <person name="Sims D."/>
            <person name="Brettin T."/>
            <person name="Detter J.C."/>
            <person name="Rohde M."/>
            <person name="Goeker M."/>
            <person name="Bristow J."/>
            <person name="Eisen J.A."/>
            <person name="Markowitz V."/>
            <person name="Kyrpides N.C."/>
            <person name="Klenk H.-P."/>
            <person name="Hugenholtz P."/>
        </authorList>
    </citation>
    <scope>NUCLEOTIDE SEQUENCE [LARGE SCALE GENOMIC DNA]</scope>
    <source>
        <strain evidence="3">DSM 14684 / CIP 108061 / JCM 11494 / NBRC 100937 / ID131577</strain>
    </source>
</reference>
<sequence>MLSELDADTPTAAYRAAAEAGDVEAAVACVAPDVTLKSPITDSFAFHGRDQFRVLMEDVFAVLEDRRYVADVGDDRTRMLKGTGRVNGIAIEEAFLVTLNGDGLIERVELFVRPLPGLTALAAALGPRVARRRSRSRAIAVAAMIKPLAFMTRSGEGIGARLARP</sequence>
<accession>D3FCQ3</accession>
<dbReference type="Proteomes" id="UP000008229">
    <property type="component" value="Chromosome"/>
</dbReference>
<keyword evidence="3" id="KW-1185">Reference proteome</keyword>
<dbReference type="RefSeq" id="WP_012932578.1">
    <property type="nucleotide sequence ID" value="NC_013739.1"/>
</dbReference>
<organism evidence="2 3">
    <name type="scientific">Conexibacter woesei (strain DSM 14684 / CCUG 47730 / CIP 108061 / JCM 11494 / NBRC 100937 / ID131577)</name>
    <dbReference type="NCBI Taxonomy" id="469383"/>
    <lineage>
        <taxon>Bacteria</taxon>
        <taxon>Bacillati</taxon>
        <taxon>Actinomycetota</taxon>
        <taxon>Thermoleophilia</taxon>
        <taxon>Solirubrobacterales</taxon>
        <taxon>Conexibacteraceae</taxon>
        <taxon>Conexibacter</taxon>
    </lineage>
</organism>
<dbReference type="OrthoDB" id="1163083at2"/>
<dbReference type="SUPFAM" id="SSF54427">
    <property type="entry name" value="NTF2-like"/>
    <property type="match status" value="1"/>
</dbReference>
<dbReference type="Gene3D" id="3.10.450.50">
    <property type="match status" value="1"/>
</dbReference>
<dbReference type="HOGENOM" id="CLU_119884_3_0_11"/>
<evidence type="ECO:0000313" key="2">
    <source>
        <dbReference type="EMBL" id="ADB49526.1"/>
    </source>
</evidence>
<evidence type="ECO:0000313" key="3">
    <source>
        <dbReference type="Proteomes" id="UP000008229"/>
    </source>
</evidence>
<dbReference type="AlphaFoldDB" id="D3FCQ3"/>
<proteinExistence type="predicted"/>
<dbReference type="KEGG" id="cwo:Cwoe_1094"/>
<dbReference type="InterPro" id="IPR037401">
    <property type="entry name" value="SnoaL-like"/>
</dbReference>
<dbReference type="STRING" id="469383.Cwoe_1094"/>
<name>D3FCQ3_CONWI</name>
<protein>
    <recommendedName>
        <fullName evidence="1">SnoaL-like domain-containing protein</fullName>
    </recommendedName>
</protein>
<dbReference type="EMBL" id="CP001854">
    <property type="protein sequence ID" value="ADB49526.1"/>
    <property type="molecule type" value="Genomic_DNA"/>
</dbReference>
<dbReference type="eggNOG" id="COG3631">
    <property type="taxonomic scope" value="Bacteria"/>
</dbReference>